<keyword evidence="5 6" id="KW-0326">Glycosidase</keyword>
<name>A0A927IBP8_9ACTN</name>
<feature type="domain" description="Glycoside hydrolase family 3 N-terminal" evidence="8">
    <location>
        <begin position="58"/>
        <end position="400"/>
    </location>
</feature>
<keyword evidence="7" id="KW-0732">Signal</keyword>
<comment type="caution">
    <text evidence="10">The sequence shown here is derived from an EMBL/GenBank/DDBJ whole genome shotgun (WGS) entry which is preliminary data.</text>
</comment>
<evidence type="ECO:0000313" key="10">
    <source>
        <dbReference type="EMBL" id="MBD3930779.1"/>
    </source>
</evidence>
<dbReference type="PRINTS" id="PR00133">
    <property type="entry name" value="GLHYDRLASE3"/>
</dbReference>
<dbReference type="EC" id="3.2.1.52" evidence="3"/>
<dbReference type="InterPro" id="IPR036881">
    <property type="entry name" value="Glyco_hydro_3_C_sf"/>
</dbReference>
<evidence type="ECO:0000256" key="1">
    <source>
        <dbReference type="ARBA" id="ARBA00001231"/>
    </source>
</evidence>
<feature type="chain" id="PRO_5037204136" description="beta-N-acetylhexosaminidase" evidence="7">
    <location>
        <begin position="35"/>
        <end position="608"/>
    </location>
</feature>
<comment type="similarity">
    <text evidence="2 6">Belongs to the glycosyl hydrolase 3 family.</text>
</comment>
<dbReference type="GO" id="GO:0005975">
    <property type="term" value="P:carbohydrate metabolic process"/>
    <property type="evidence" value="ECO:0007669"/>
    <property type="project" value="InterPro"/>
</dbReference>
<accession>A0A927IBP8</accession>
<dbReference type="SUPFAM" id="SSF51445">
    <property type="entry name" value="(Trans)glycosidases"/>
    <property type="match status" value="1"/>
</dbReference>
<dbReference type="PANTHER" id="PTHR30480">
    <property type="entry name" value="BETA-HEXOSAMINIDASE-RELATED"/>
    <property type="match status" value="1"/>
</dbReference>
<protein>
    <recommendedName>
        <fullName evidence="3">beta-N-acetylhexosaminidase</fullName>
        <ecNumber evidence="3">3.2.1.52</ecNumber>
    </recommendedName>
</protein>
<keyword evidence="11" id="KW-1185">Reference proteome</keyword>
<dbReference type="Pfam" id="PF00933">
    <property type="entry name" value="Glyco_hydro_3"/>
    <property type="match status" value="1"/>
</dbReference>
<dbReference type="Proteomes" id="UP000632289">
    <property type="component" value="Unassembled WGS sequence"/>
</dbReference>
<dbReference type="PANTHER" id="PTHR30480:SF13">
    <property type="entry name" value="BETA-HEXOSAMINIDASE"/>
    <property type="match status" value="1"/>
</dbReference>
<reference evidence="10" key="1">
    <citation type="submission" date="2020-09" db="EMBL/GenBank/DDBJ databases">
        <title>Secondary metabolite and genome analysis of marine Streptomyces chumphonensis KK1-2T.</title>
        <authorList>
            <person name="Phongsopitanun W."/>
            <person name="Kanchanasin P."/>
            <person name="Pittayakhajonwut P."/>
            <person name="Suwanborirux K."/>
            <person name="Tanasupawat S."/>
        </authorList>
    </citation>
    <scope>NUCLEOTIDE SEQUENCE</scope>
    <source>
        <strain evidence="10">KK1-2</strain>
    </source>
</reference>
<dbReference type="PROSITE" id="PS00775">
    <property type="entry name" value="GLYCOSYL_HYDROL_F3"/>
    <property type="match status" value="1"/>
</dbReference>
<dbReference type="GO" id="GO:0004563">
    <property type="term" value="F:beta-N-acetylhexosaminidase activity"/>
    <property type="evidence" value="ECO:0007669"/>
    <property type="project" value="UniProtKB-EC"/>
</dbReference>
<gene>
    <name evidence="10" type="ORF">IF129_04260</name>
</gene>
<dbReference type="InterPro" id="IPR019800">
    <property type="entry name" value="Glyco_hydro_3_AS"/>
</dbReference>
<dbReference type="InterPro" id="IPR050226">
    <property type="entry name" value="NagZ_Beta-hexosaminidase"/>
</dbReference>
<dbReference type="Gene3D" id="3.40.50.1700">
    <property type="entry name" value="Glycoside hydrolase family 3 C-terminal domain"/>
    <property type="match status" value="1"/>
</dbReference>
<feature type="signal peptide" evidence="7">
    <location>
        <begin position="1"/>
        <end position="34"/>
    </location>
</feature>
<evidence type="ECO:0000259" key="8">
    <source>
        <dbReference type="Pfam" id="PF00933"/>
    </source>
</evidence>
<dbReference type="SUPFAM" id="SSF52279">
    <property type="entry name" value="Beta-D-glucan exohydrolase, C-terminal domain"/>
    <property type="match status" value="1"/>
</dbReference>
<dbReference type="Pfam" id="PF01915">
    <property type="entry name" value="Glyco_hydro_3_C"/>
    <property type="match status" value="1"/>
</dbReference>
<dbReference type="FunFam" id="3.20.20.300:FF:000014">
    <property type="entry name" value="Beta-hexosaminidase, lipoprotein"/>
    <property type="match status" value="1"/>
</dbReference>
<evidence type="ECO:0000259" key="9">
    <source>
        <dbReference type="Pfam" id="PF01915"/>
    </source>
</evidence>
<evidence type="ECO:0000313" key="11">
    <source>
        <dbReference type="Proteomes" id="UP000632289"/>
    </source>
</evidence>
<dbReference type="InterPro" id="IPR002772">
    <property type="entry name" value="Glyco_hydro_3_C"/>
</dbReference>
<evidence type="ECO:0000256" key="4">
    <source>
        <dbReference type="ARBA" id="ARBA00022801"/>
    </source>
</evidence>
<feature type="domain" description="Glycoside hydrolase family 3 C-terminal" evidence="9">
    <location>
        <begin position="439"/>
        <end position="606"/>
    </location>
</feature>
<evidence type="ECO:0000256" key="6">
    <source>
        <dbReference type="RuleBase" id="RU361161"/>
    </source>
</evidence>
<dbReference type="RefSeq" id="WP_191208013.1">
    <property type="nucleotide sequence ID" value="NZ_BAABKL010000039.1"/>
</dbReference>
<dbReference type="GO" id="GO:0009254">
    <property type="term" value="P:peptidoglycan turnover"/>
    <property type="evidence" value="ECO:0007669"/>
    <property type="project" value="TreeGrafter"/>
</dbReference>
<evidence type="ECO:0000256" key="2">
    <source>
        <dbReference type="ARBA" id="ARBA00005336"/>
    </source>
</evidence>
<dbReference type="InterPro" id="IPR017853">
    <property type="entry name" value="GH"/>
</dbReference>
<evidence type="ECO:0000256" key="7">
    <source>
        <dbReference type="SAM" id="SignalP"/>
    </source>
</evidence>
<proteinExistence type="inferred from homology"/>
<dbReference type="InterPro" id="IPR001764">
    <property type="entry name" value="Glyco_hydro_3_N"/>
</dbReference>
<dbReference type="AlphaFoldDB" id="A0A927IBP8"/>
<organism evidence="10 11">
    <name type="scientific">Streptomyces chumphonensis</name>
    <dbReference type="NCBI Taxonomy" id="1214925"/>
    <lineage>
        <taxon>Bacteria</taxon>
        <taxon>Bacillati</taxon>
        <taxon>Actinomycetota</taxon>
        <taxon>Actinomycetes</taxon>
        <taxon>Kitasatosporales</taxon>
        <taxon>Streptomycetaceae</taxon>
        <taxon>Streptomyces</taxon>
    </lineage>
</organism>
<dbReference type="EMBL" id="JACXYU010000001">
    <property type="protein sequence ID" value="MBD3930779.1"/>
    <property type="molecule type" value="Genomic_DNA"/>
</dbReference>
<sequence>MHGRQQPAGHRFRRSLTAAAAAGALLLTAAPALAGDGGGRGGGAGGGWVDRQLSRMSLEEKVGQLFVTYAYGETADTTDPDDVARNRQWLGVDNGREAVEEYHLGGVVYFAWSDNLREPRQVAGLSNGLQEAALDGDGARVPLLISTDQEHGVVSRLGPPATQFPGNMALGASGRAADARKAARIAGRELRAVGVNQNYAPVADVNVNPANPVIGVRSFSGDPHLAAELTAAQVEGYQSGRAGVAATAKHFPGHGDTDVDSHTDLPVIHHTLEEWREIDAPPFREAVRADVGAIMTAHIQFPELDPTGAPATLSEPIMTGLLREELGYDGVVVTDSLSMAGVRETYPDAEVPVRALRAGVDLLLMPPDLPTAYDAVLDAVTTGELTEERIDRSVRRVLELKHDQGIVARPFADVDEVAERVGPPRHLTAAQRISDRTTTLVKNDDGLLPLADDGGSVLVTGWGASTTARLAERIDARAGSATAHWAGGDPTPEAVDRAVAAAEGHDAVVVTTSGAATAPGQARLVRALLATGKPVVTVAVGRPYDIAHYPQATTHLATYSYGAVALESATRVLFGEVAPRGTLPVMIPTADDPGEPLYPFGHGLGYRR</sequence>
<dbReference type="InterPro" id="IPR036962">
    <property type="entry name" value="Glyco_hydro_3_N_sf"/>
</dbReference>
<evidence type="ECO:0000256" key="3">
    <source>
        <dbReference type="ARBA" id="ARBA00012663"/>
    </source>
</evidence>
<comment type="catalytic activity">
    <reaction evidence="1">
        <text>Hydrolysis of terminal non-reducing N-acetyl-D-hexosamine residues in N-acetyl-beta-D-hexosaminides.</text>
        <dbReference type="EC" id="3.2.1.52"/>
    </reaction>
</comment>
<dbReference type="Gene3D" id="3.20.20.300">
    <property type="entry name" value="Glycoside hydrolase, family 3, N-terminal domain"/>
    <property type="match status" value="1"/>
</dbReference>
<evidence type="ECO:0000256" key="5">
    <source>
        <dbReference type="ARBA" id="ARBA00023295"/>
    </source>
</evidence>
<keyword evidence="4 6" id="KW-0378">Hydrolase</keyword>